<keyword evidence="1" id="KW-0808">Transferase</keyword>
<dbReference type="NCBIfam" id="TIGR04543">
    <property type="entry name" value="ketoArg_3Met"/>
    <property type="match status" value="1"/>
</dbReference>
<sequence length="337" mass="36455">MDEGFELRLIEALQPVRGFALAQGIYHLFNSGLYERLADGPQEVPGMSASLGLDASRTSGFLRYLANENYLALSGDTVTLTEKGRALGPYRPWYELLVGGYAETFQQITDVLHGKGYATRDGRLVGIGSCGMSAYDALPLVRELMSDLPAAPASVVDLGCGDGTFLAGLVDGSGTVTGIGIDPYAPEESPAEGLRFVRSGATDYLREADAPESGPDSSQICLAAFLLQEVLEQEGRGAVVELVRAALRRSGHLAVVEVDHRPADPQVMRHGLGLAYYNPYYLLHVLTEQRLESDAFWRELFQEAGARVVTRRVADPRVDSTGLEVGYLLTRREGAAQ</sequence>
<dbReference type="GO" id="GO:0032259">
    <property type="term" value="P:methylation"/>
    <property type="evidence" value="ECO:0007669"/>
    <property type="project" value="UniProtKB-KW"/>
</dbReference>
<evidence type="ECO:0000313" key="1">
    <source>
        <dbReference type="EMBL" id="QEV27796.1"/>
    </source>
</evidence>
<dbReference type="Gene3D" id="1.10.10.10">
    <property type="entry name" value="Winged helix-like DNA-binding domain superfamily/Winged helix DNA-binding domain"/>
    <property type="match status" value="1"/>
</dbReference>
<dbReference type="SUPFAM" id="SSF53335">
    <property type="entry name" value="S-adenosyl-L-methionine-dependent methyltransferases"/>
    <property type="match status" value="1"/>
</dbReference>
<name>A0A5J6I5T9_STRC4</name>
<dbReference type="InterPro" id="IPR029063">
    <property type="entry name" value="SAM-dependent_MTases_sf"/>
</dbReference>
<dbReference type="RefSeq" id="WP_150483016.1">
    <property type="nucleotide sequence ID" value="NZ_BMTB01000004.1"/>
</dbReference>
<proteinExistence type="predicted"/>
<gene>
    <name evidence="1" type="ORF">CP976_29250</name>
</gene>
<keyword evidence="1" id="KW-0489">Methyltransferase</keyword>
<dbReference type="CDD" id="cd02440">
    <property type="entry name" value="AdoMet_MTases"/>
    <property type="match status" value="1"/>
</dbReference>
<dbReference type="EMBL" id="CP023694">
    <property type="protein sequence ID" value="QEV27796.1"/>
    <property type="molecule type" value="Genomic_DNA"/>
</dbReference>
<evidence type="ECO:0000313" key="2">
    <source>
        <dbReference type="Proteomes" id="UP000326598"/>
    </source>
</evidence>
<dbReference type="EC" id="2.1.1.243" evidence="1"/>
<dbReference type="AlphaFoldDB" id="A0A5J6I5T9"/>
<dbReference type="Gene3D" id="3.40.50.150">
    <property type="entry name" value="Vaccinia Virus protein VP39"/>
    <property type="match status" value="1"/>
</dbReference>
<organism evidence="1 2">
    <name type="scientific">Streptomyces coeruleorubidus</name>
    <dbReference type="NCBI Taxonomy" id="116188"/>
    <lineage>
        <taxon>Bacteria</taxon>
        <taxon>Bacillati</taxon>
        <taxon>Actinomycetota</taxon>
        <taxon>Actinomycetes</taxon>
        <taxon>Kitasatosporales</taxon>
        <taxon>Streptomycetaceae</taxon>
        <taxon>Streptomyces</taxon>
    </lineage>
</organism>
<protein>
    <submittedName>
        <fullName evidence="1">2-ketoarginine methyltransferase</fullName>
        <ecNumber evidence="1">2.1.1.243</ecNumber>
    </submittedName>
</protein>
<dbReference type="InterPro" id="IPR036390">
    <property type="entry name" value="WH_DNA-bd_sf"/>
</dbReference>
<accession>A0A5J6I5T9</accession>
<dbReference type="Proteomes" id="UP000326598">
    <property type="component" value="Chromosome"/>
</dbReference>
<dbReference type="KEGG" id="scoe:CP976_29250"/>
<dbReference type="GO" id="GO:0008168">
    <property type="term" value="F:methyltransferase activity"/>
    <property type="evidence" value="ECO:0007669"/>
    <property type="project" value="UniProtKB-KW"/>
</dbReference>
<dbReference type="InterPro" id="IPR036388">
    <property type="entry name" value="WH-like_DNA-bd_sf"/>
</dbReference>
<dbReference type="GeneID" id="91420140"/>
<dbReference type="SUPFAM" id="SSF46785">
    <property type="entry name" value="Winged helix' DNA-binding domain"/>
    <property type="match status" value="1"/>
</dbReference>
<reference evidence="1 2" key="1">
    <citation type="submission" date="2017-09" db="EMBL/GenBank/DDBJ databases">
        <authorList>
            <person name="Lee N."/>
            <person name="Cho B.-K."/>
        </authorList>
    </citation>
    <scope>NUCLEOTIDE SEQUENCE [LARGE SCALE GENOMIC DNA]</scope>
    <source>
        <strain evidence="1 2">ATCC 13740</strain>
    </source>
</reference>
<dbReference type="InterPro" id="IPR030899">
    <property type="entry name" value="MrsA"/>
</dbReference>